<protein>
    <recommendedName>
        <fullName evidence="2">Nephrocystin 3-like N-terminal domain-containing protein</fullName>
    </recommendedName>
</protein>
<comment type="caution">
    <text evidence="3">The sequence shown here is derived from an EMBL/GenBank/DDBJ whole genome shotgun (WGS) entry which is preliminary data.</text>
</comment>
<dbReference type="Pfam" id="PF24883">
    <property type="entry name" value="NPHP3_N"/>
    <property type="match status" value="1"/>
</dbReference>
<evidence type="ECO:0000259" key="2">
    <source>
        <dbReference type="Pfam" id="PF24883"/>
    </source>
</evidence>
<dbReference type="EMBL" id="MU001492">
    <property type="protein sequence ID" value="KAF2452232.1"/>
    <property type="molecule type" value="Genomic_DNA"/>
</dbReference>
<dbReference type="PANTHER" id="PTHR10039:SF15">
    <property type="entry name" value="NACHT DOMAIN-CONTAINING PROTEIN"/>
    <property type="match status" value="1"/>
</dbReference>
<keyword evidence="1" id="KW-0677">Repeat</keyword>
<dbReference type="OrthoDB" id="5389400at2759"/>
<dbReference type="Proteomes" id="UP000799764">
    <property type="component" value="Unassembled WGS sequence"/>
</dbReference>
<dbReference type="InterPro" id="IPR056884">
    <property type="entry name" value="NPHP3-like_N"/>
</dbReference>
<gene>
    <name evidence="3" type="ORF">P171DRAFT_493944</name>
</gene>
<evidence type="ECO:0000313" key="3">
    <source>
        <dbReference type="EMBL" id="KAF2452232.1"/>
    </source>
</evidence>
<sequence length="273" mass="30440">MTNNNSVDTKVIFFHFNAQKLGQRSFGDALRAAAAQVIESPAGVSDVMDLLSVWRMQESGSRRIATEDELSEFLLLAVPRLPSAAFVFDGIDECHDFEGLWSFLASACANTMINCLLLGRPQIGVSPGYTHLIQRHWLPGTNQLGIYAFLVREISTMQSLGQLDDDLLAEPMADTLASCANSSFLWASLVMYYLQSSLLSLSERRKEICDPNRLATIPWLYSGMLQQFQVLCPQDRDLLNRIFQALALSRRPPTIEEVDIAISVELGRSLHIV</sequence>
<name>A0A9P4PXU0_9PLEO</name>
<evidence type="ECO:0000256" key="1">
    <source>
        <dbReference type="ARBA" id="ARBA00022737"/>
    </source>
</evidence>
<dbReference type="AlphaFoldDB" id="A0A9P4PXU0"/>
<proteinExistence type="predicted"/>
<accession>A0A9P4PXU0</accession>
<keyword evidence="4" id="KW-1185">Reference proteome</keyword>
<reference evidence="3" key="1">
    <citation type="journal article" date="2020" name="Stud. Mycol.">
        <title>101 Dothideomycetes genomes: a test case for predicting lifestyles and emergence of pathogens.</title>
        <authorList>
            <person name="Haridas S."/>
            <person name="Albert R."/>
            <person name="Binder M."/>
            <person name="Bloem J."/>
            <person name="Labutti K."/>
            <person name="Salamov A."/>
            <person name="Andreopoulos B."/>
            <person name="Baker S."/>
            <person name="Barry K."/>
            <person name="Bills G."/>
            <person name="Bluhm B."/>
            <person name="Cannon C."/>
            <person name="Castanera R."/>
            <person name="Culley D."/>
            <person name="Daum C."/>
            <person name="Ezra D."/>
            <person name="Gonzalez J."/>
            <person name="Henrissat B."/>
            <person name="Kuo A."/>
            <person name="Liang C."/>
            <person name="Lipzen A."/>
            <person name="Lutzoni F."/>
            <person name="Magnuson J."/>
            <person name="Mondo S."/>
            <person name="Nolan M."/>
            <person name="Ohm R."/>
            <person name="Pangilinan J."/>
            <person name="Park H.-J."/>
            <person name="Ramirez L."/>
            <person name="Alfaro M."/>
            <person name="Sun H."/>
            <person name="Tritt A."/>
            <person name="Yoshinaga Y."/>
            <person name="Zwiers L.-H."/>
            <person name="Turgeon B."/>
            <person name="Goodwin S."/>
            <person name="Spatafora J."/>
            <person name="Crous P."/>
            <person name="Grigoriev I."/>
        </authorList>
    </citation>
    <scope>NUCLEOTIDE SEQUENCE</scope>
    <source>
        <strain evidence="3">CBS 690.94</strain>
    </source>
</reference>
<dbReference type="PANTHER" id="PTHR10039">
    <property type="entry name" value="AMELOGENIN"/>
    <property type="match status" value="1"/>
</dbReference>
<evidence type="ECO:0000313" key="4">
    <source>
        <dbReference type="Proteomes" id="UP000799764"/>
    </source>
</evidence>
<feature type="domain" description="Nephrocystin 3-like N-terminal" evidence="2">
    <location>
        <begin position="8"/>
        <end position="115"/>
    </location>
</feature>
<organism evidence="3 4">
    <name type="scientific">Karstenula rhodostoma CBS 690.94</name>
    <dbReference type="NCBI Taxonomy" id="1392251"/>
    <lineage>
        <taxon>Eukaryota</taxon>
        <taxon>Fungi</taxon>
        <taxon>Dikarya</taxon>
        <taxon>Ascomycota</taxon>
        <taxon>Pezizomycotina</taxon>
        <taxon>Dothideomycetes</taxon>
        <taxon>Pleosporomycetidae</taxon>
        <taxon>Pleosporales</taxon>
        <taxon>Massarineae</taxon>
        <taxon>Didymosphaeriaceae</taxon>
        <taxon>Karstenula</taxon>
    </lineage>
</organism>